<dbReference type="OrthoDB" id="9810298at2"/>
<evidence type="ECO:0000256" key="1">
    <source>
        <dbReference type="ARBA" id="ARBA00002869"/>
    </source>
</evidence>
<comment type="function">
    <text evidence="1 7">Tetrapolymerization of the monopyrrole PBG into the hydroxymethylbilane pre-uroporphyrinogen in several discrete steps.</text>
</comment>
<evidence type="ECO:0000256" key="4">
    <source>
        <dbReference type="ARBA" id="ARBA00022679"/>
    </source>
</evidence>
<proteinExistence type="inferred from homology"/>
<dbReference type="Gene3D" id="3.30.160.40">
    <property type="entry name" value="Porphobilinogen deaminase, C-terminal domain"/>
    <property type="match status" value="1"/>
</dbReference>
<evidence type="ECO:0000313" key="10">
    <source>
        <dbReference type="EMBL" id="TXK14293.1"/>
    </source>
</evidence>
<comment type="catalytic activity">
    <reaction evidence="6 7">
        <text>4 porphobilinogen + H2O = hydroxymethylbilane + 4 NH4(+)</text>
        <dbReference type="Rhea" id="RHEA:13185"/>
        <dbReference type="ChEBI" id="CHEBI:15377"/>
        <dbReference type="ChEBI" id="CHEBI:28938"/>
        <dbReference type="ChEBI" id="CHEBI:57845"/>
        <dbReference type="ChEBI" id="CHEBI:58126"/>
        <dbReference type="EC" id="2.5.1.61"/>
    </reaction>
</comment>
<evidence type="ECO:0000256" key="6">
    <source>
        <dbReference type="ARBA" id="ARBA00048169"/>
    </source>
</evidence>
<dbReference type="PRINTS" id="PR00151">
    <property type="entry name" value="PORPHBDMNASE"/>
</dbReference>
<keyword evidence="11" id="KW-1185">Reference proteome</keyword>
<protein>
    <recommendedName>
        <fullName evidence="7">Porphobilinogen deaminase</fullName>
        <shortName evidence="7">PBG</shortName>
        <ecNumber evidence="7">2.5.1.61</ecNumber>
    </recommendedName>
    <alternativeName>
        <fullName evidence="7">Hydroxymethylbilane synthase</fullName>
        <shortName evidence="7">HMBS</shortName>
    </alternativeName>
    <alternativeName>
        <fullName evidence="7">Pre-uroporphyrinogen synthase</fullName>
    </alternativeName>
</protein>
<dbReference type="InterPro" id="IPR036803">
    <property type="entry name" value="Porphobilinogen_deaminase_C_sf"/>
</dbReference>
<dbReference type="GO" id="GO:0005737">
    <property type="term" value="C:cytoplasm"/>
    <property type="evidence" value="ECO:0007669"/>
    <property type="project" value="UniProtKB-UniRule"/>
</dbReference>
<dbReference type="SUPFAM" id="SSF53850">
    <property type="entry name" value="Periplasmic binding protein-like II"/>
    <property type="match status" value="1"/>
</dbReference>
<dbReference type="PANTHER" id="PTHR11557:SF0">
    <property type="entry name" value="PORPHOBILINOGEN DEAMINASE"/>
    <property type="match status" value="1"/>
</dbReference>
<keyword evidence="5 7" id="KW-0627">Porphyrin biosynthesis</keyword>
<dbReference type="PROSITE" id="PS00533">
    <property type="entry name" value="PORPHOBILINOGEN_DEAM"/>
    <property type="match status" value="1"/>
</dbReference>
<dbReference type="NCBIfam" id="TIGR00212">
    <property type="entry name" value="hemC"/>
    <property type="match status" value="1"/>
</dbReference>
<dbReference type="FunFam" id="3.40.190.10:FF:000005">
    <property type="entry name" value="Porphobilinogen deaminase"/>
    <property type="match status" value="1"/>
</dbReference>
<evidence type="ECO:0000256" key="7">
    <source>
        <dbReference type="HAMAP-Rule" id="MF_00260"/>
    </source>
</evidence>
<dbReference type="Gene3D" id="3.40.190.10">
    <property type="entry name" value="Periplasmic binding protein-like II"/>
    <property type="match status" value="2"/>
</dbReference>
<evidence type="ECO:0000256" key="5">
    <source>
        <dbReference type="ARBA" id="ARBA00023244"/>
    </source>
</evidence>
<evidence type="ECO:0000256" key="2">
    <source>
        <dbReference type="ARBA" id="ARBA00005638"/>
    </source>
</evidence>
<evidence type="ECO:0000259" key="8">
    <source>
        <dbReference type="Pfam" id="PF01379"/>
    </source>
</evidence>
<comment type="miscellaneous">
    <text evidence="7">The porphobilinogen subunits are added to the dipyrromethane group.</text>
</comment>
<keyword evidence="4 7" id="KW-0808">Transferase</keyword>
<evidence type="ECO:0000313" key="11">
    <source>
        <dbReference type="Proteomes" id="UP000321949"/>
    </source>
</evidence>
<evidence type="ECO:0000256" key="3">
    <source>
        <dbReference type="ARBA" id="ARBA00011245"/>
    </source>
</evidence>
<gene>
    <name evidence="7 10" type="primary">hemC</name>
    <name evidence="10" type="ORF">FVP74_06910</name>
</gene>
<dbReference type="Proteomes" id="UP000321949">
    <property type="component" value="Unassembled WGS sequence"/>
</dbReference>
<dbReference type="HAMAP" id="MF_00260">
    <property type="entry name" value="Porphobil_deam"/>
    <property type="match status" value="1"/>
</dbReference>
<dbReference type="InterPro" id="IPR022418">
    <property type="entry name" value="Porphobilinogen_deaminase_C"/>
</dbReference>
<sequence length="331" mass="34389">MLREQAPRLPARPRRGRAVTRTALRLGTRASLLATTQSQLVADAITAATGVPVELVRITSEGDVLTGSLAQMGGTGVFATALRDALLRGECDLLVHSMKDLPTAPFAGIVVGAVPVRAPQRDVLCARDGLTLATLPPGARVGTGSPRRVAQLRARRPDLDVRDIRGNVDSRLRKVTDGELDAVVLAEAGLRRIGRDAAITEILDWPTSAAQGALAVEVRAEDAEGEIGRAVRAVNDADTQLCAELERAVLRSLEAGCAAPVAIDAVRVGDEVTLVADVHAPDGARSVRAERRVAMADAGSDDARAAVAADVVAELLAGGAADFADLPGTAR</sequence>
<organism evidence="10 11">
    <name type="scientific">Microbacterium saccharophilum</name>
    <dbReference type="NCBI Taxonomy" id="1213358"/>
    <lineage>
        <taxon>Bacteria</taxon>
        <taxon>Bacillati</taxon>
        <taxon>Actinomycetota</taxon>
        <taxon>Actinomycetes</taxon>
        <taxon>Micrococcales</taxon>
        <taxon>Microbacteriaceae</taxon>
        <taxon>Microbacterium</taxon>
    </lineage>
</organism>
<dbReference type="InterPro" id="IPR022419">
    <property type="entry name" value="Porphobilin_deaminase_cofac_BS"/>
</dbReference>
<dbReference type="GO" id="GO:0006782">
    <property type="term" value="P:protoporphyrinogen IX biosynthetic process"/>
    <property type="evidence" value="ECO:0007669"/>
    <property type="project" value="UniProtKB-UniRule"/>
</dbReference>
<dbReference type="SUPFAM" id="SSF54782">
    <property type="entry name" value="Porphobilinogen deaminase (hydroxymethylbilane synthase), C-terminal domain"/>
    <property type="match status" value="1"/>
</dbReference>
<dbReference type="InterPro" id="IPR000860">
    <property type="entry name" value="HemC"/>
</dbReference>
<dbReference type="PANTHER" id="PTHR11557">
    <property type="entry name" value="PORPHOBILINOGEN DEAMINASE"/>
    <property type="match status" value="1"/>
</dbReference>
<dbReference type="EC" id="2.5.1.61" evidence="7"/>
<evidence type="ECO:0000259" key="9">
    <source>
        <dbReference type="Pfam" id="PF03900"/>
    </source>
</evidence>
<comment type="caution">
    <text evidence="10">The sequence shown here is derived from an EMBL/GenBank/DDBJ whole genome shotgun (WGS) entry which is preliminary data.</text>
</comment>
<dbReference type="InterPro" id="IPR022417">
    <property type="entry name" value="Porphobilin_deaminase_N"/>
</dbReference>
<reference evidence="10 11" key="1">
    <citation type="submission" date="2019-08" db="EMBL/GenBank/DDBJ databases">
        <authorList>
            <person name="Dong K."/>
        </authorList>
    </citation>
    <scope>NUCLEOTIDE SEQUENCE [LARGE SCALE GENOMIC DNA]</scope>
    <source>
        <strain evidence="10 11">K-1</strain>
    </source>
</reference>
<feature type="domain" description="Porphobilinogen deaminase C-terminal" evidence="9">
    <location>
        <begin position="241"/>
        <end position="298"/>
    </location>
</feature>
<dbReference type="EMBL" id="VRSX01000002">
    <property type="protein sequence ID" value="TXK14293.1"/>
    <property type="molecule type" value="Genomic_DNA"/>
</dbReference>
<dbReference type="GO" id="GO:0004418">
    <property type="term" value="F:hydroxymethylbilane synthase activity"/>
    <property type="evidence" value="ECO:0007669"/>
    <property type="project" value="UniProtKB-UniRule"/>
</dbReference>
<dbReference type="PIRSF" id="PIRSF001438">
    <property type="entry name" value="4pyrrol_synth_OHMeBilane_synth"/>
    <property type="match status" value="1"/>
</dbReference>
<comment type="cofactor">
    <cofactor evidence="7">
        <name>dipyrromethane</name>
        <dbReference type="ChEBI" id="CHEBI:60342"/>
    </cofactor>
    <text evidence="7">Binds 1 dipyrromethane group covalently.</text>
</comment>
<name>A0A5C8I8R7_9MICO</name>
<feature type="domain" description="Porphobilinogen deaminase N-terminal" evidence="8">
    <location>
        <begin position="24"/>
        <end position="224"/>
    </location>
</feature>
<dbReference type="Pfam" id="PF03900">
    <property type="entry name" value="Porphobil_deamC"/>
    <property type="match status" value="1"/>
</dbReference>
<comment type="similarity">
    <text evidence="2 7">Belongs to the HMBS family.</text>
</comment>
<dbReference type="Pfam" id="PF01379">
    <property type="entry name" value="Porphobil_deam"/>
    <property type="match status" value="1"/>
</dbReference>
<feature type="modified residue" description="S-(dipyrrolylmethanemethyl)cysteine" evidence="7">
    <location>
        <position position="257"/>
    </location>
</feature>
<dbReference type="AlphaFoldDB" id="A0A5C8I8R7"/>
<accession>A0A5C8I8R7</accession>
<comment type="subunit">
    <text evidence="3 7">Monomer.</text>
</comment>